<evidence type="ECO:0000256" key="1">
    <source>
        <dbReference type="SAM" id="Phobius"/>
    </source>
</evidence>
<keyword evidence="1" id="KW-0472">Membrane</keyword>
<evidence type="ECO:0000313" key="3">
    <source>
        <dbReference type="EMBL" id="SUA66277.1"/>
    </source>
</evidence>
<organism evidence="3 4">
    <name type="scientific">Paenibacillus polymyxa</name>
    <name type="common">Bacillus polymyxa</name>
    <dbReference type="NCBI Taxonomy" id="1406"/>
    <lineage>
        <taxon>Bacteria</taxon>
        <taxon>Bacillati</taxon>
        <taxon>Bacillota</taxon>
        <taxon>Bacilli</taxon>
        <taxon>Bacillales</taxon>
        <taxon>Paenibacillaceae</taxon>
        <taxon>Paenibacillus</taxon>
    </lineage>
</organism>
<dbReference type="PANTHER" id="PTHR40448:SF1">
    <property type="entry name" value="TWO-COMPONENT SENSOR HISTIDINE KINASE"/>
    <property type="match status" value="1"/>
</dbReference>
<evidence type="ECO:0000313" key="4">
    <source>
        <dbReference type="Proteomes" id="UP000254400"/>
    </source>
</evidence>
<evidence type="ECO:0000259" key="2">
    <source>
        <dbReference type="Pfam" id="PF14501"/>
    </source>
</evidence>
<dbReference type="Pfam" id="PF14501">
    <property type="entry name" value="HATPase_c_5"/>
    <property type="match status" value="1"/>
</dbReference>
<dbReference type="PANTHER" id="PTHR40448">
    <property type="entry name" value="TWO-COMPONENT SENSOR HISTIDINE KINASE"/>
    <property type="match status" value="1"/>
</dbReference>
<keyword evidence="1" id="KW-0812">Transmembrane</keyword>
<proteinExistence type="predicted"/>
<feature type="transmembrane region" description="Helical" evidence="1">
    <location>
        <begin position="78"/>
        <end position="102"/>
    </location>
</feature>
<dbReference type="RefSeq" id="WP_017426266.1">
    <property type="nucleotide sequence ID" value="NZ_CP040829.1"/>
</dbReference>
<feature type="transmembrane region" description="Helical" evidence="1">
    <location>
        <begin position="6"/>
        <end position="26"/>
    </location>
</feature>
<accession>A0A378XSQ8</accession>
<dbReference type="AlphaFoldDB" id="A0A378XSQ8"/>
<reference evidence="3 4" key="1">
    <citation type="submission" date="2018-06" db="EMBL/GenBank/DDBJ databases">
        <authorList>
            <consortium name="Pathogen Informatics"/>
            <person name="Doyle S."/>
        </authorList>
    </citation>
    <scope>NUCLEOTIDE SEQUENCE [LARGE SCALE GENOMIC DNA]</scope>
    <source>
        <strain evidence="3 4">NCTC10343</strain>
    </source>
</reference>
<dbReference type="InterPro" id="IPR036890">
    <property type="entry name" value="HATPase_C_sf"/>
</dbReference>
<feature type="transmembrane region" description="Helical" evidence="1">
    <location>
        <begin position="55"/>
        <end position="71"/>
    </location>
</feature>
<feature type="domain" description="Sensor histidine kinase NatK-like C-terminal" evidence="2">
    <location>
        <begin position="331"/>
        <end position="437"/>
    </location>
</feature>
<feature type="transmembrane region" description="Helical" evidence="1">
    <location>
        <begin position="187"/>
        <end position="208"/>
    </location>
</feature>
<keyword evidence="3" id="KW-0808">Transferase</keyword>
<dbReference type="SUPFAM" id="SSF55874">
    <property type="entry name" value="ATPase domain of HSP90 chaperone/DNA topoisomerase II/histidine kinase"/>
    <property type="match status" value="1"/>
</dbReference>
<name>A0A378XSQ8_PAEPO</name>
<dbReference type="Gene3D" id="3.30.565.10">
    <property type="entry name" value="Histidine kinase-like ATPase, C-terminal domain"/>
    <property type="match status" value="1"/>
</dbReference>
<sequence length="442" mass="50852">MITSGIYFLQYTSYLVIYHMVSGNGLSVFRMNYKLLLFLVMYYFIGITALNNFGLIVYLFLFVLLALYGWLTDKYESLWVIGFYAILTIFITTLLGYFITVISYAVPYEYKNKWTAPFLTACSPPLIYLALRKLVSYLFPTPAVRLLKIYRIKLIVGASLILVLGIIGLGLIIYSECESNNPYPSRLKIVLMLIGLTSIFLMTINWLYRFLRERELEKNKTEQYLQLEAYIMEIEKMYEDIRGFRHDYTNILLMLDEGIRTGDLAMIKRIYESSIQPTASQLNGYSYSLDNLINLDVSELKSIITSKVLVAKKRGVDVKLEIDSGISEMYMDIIDLCRVISCFLDNAIDAALETCNPSINIVLIHEDDIQTVTIRNSYNHSALDGIKVNDLYKRNFSTKADNRGLGLYNIAKVLRSNKYVTLDTKKEPDFFTQTLIIKRATS</sequence>
<dbReference type="Proteomes" id="UP000254400">
    <property type="component" value="Unassembled WGS sequence"/>
</dbReference>
<dbReference type="EMBL" id="UGSC01000001">
    <property type="protein sequence ID" value="SUA66277.1"/>
    <property type="molecule type" value="Genomic_DNA"/>
</dbReference>
<dbReference type="InterPro" id="IPR032834">
    <property type="entry name" value="NatK-like_C"/>
</dbReference>
<keyword evidence="1" id="KW-1133">Transmembrane helix</keyword>
<gene>
    <name evidence="3" type="ORF">NCTC10343_00949</name>
</gene>
<dbReference type="GO" id="GO:0042802">
    <property type="term" value="F:identical protein binding"/>
    <property type="evidence" value="ECO:0007669"/>
    <property type="project" value="TreeGrafter"/>
</dbReference>
<keyword evidence="3" id="KW-0418">Kinase</keyword>
<feature type="transmembrane region" description="Helical" evidence="1">
    <location>
        <begin position="152"/>
        <end position="175"/>
    </location>
</feature>
<feature type="transmembrane region" description="Helical" evidence="1">
    <location>
        <begin position="114"/>
        <end position="131"/>
    </location>
</feature>
<protein>
    <submittedName>
        <fullName evidence="3">Sensory histidine kinase DcuS</fullName>
    </submittedName>
</protein>
<dbReference type="GO" id="GO:0016301">
    <property type="term" value="F:kinase activity"/>
    <property type="evidence" value="ECO:0007669"/>
    <property type="project" value="UniProtKB-KW"/>
</dbReference>